<dbReference type="SUPFAM" id="SSF53474">
    <property type="entry name" value="alpha/beta-Hydrolases"/>
    <property type="match status" value="1"/>
</dbReference>
<evidence type="ECO:0000256" key="2">
    <source>
        <dbReference type="SAM" id="Phobius"/>
    </source>
</evidence>
<name>A0A8H5EWM0_9AGAR</name>
<dbReference type="AlphaFoldDB" id="A0A8H5EWM0"/>
<reference evidence="4 5" key="1">
    <citation type="journal article" date="2020" name="ISME J.">
        <title>Uncovering the hidden diversity of litter-decomposition mechanisms in mushroom-forming fungi.</title>
        <authorList>
            <person name="Floudas D."/>
            <person name="Bentzer J."/>
            <person name="Ahren D."/>
            <person name="Johansson T."/>
            <person name="Persson P."/>
            <person name="Tunlid A."/>
        </authorList>
    </citation>
    <scope>NUCLEOTIDE SEQUENCE [LARGE SCALE GENOMIC DNA]</scope>
    <source>
        <strain evidence="4 5">CBS 101986</strain>
    </source>
</reference>
<keyword evidence="2" id="KW-1133">Transmembrane helix</keyword>
<feature type="transmembrane region" description="Helical" evidence="2">
    <location>
        <begin position="12"/>
        <end position="36"/>
    </location>
</feature>
<gene>
    <name evidence="4" type="ORF">D9619_007542</name>
</gene>
<sequence length="360" mass="39427">MSVTNRKFGEITFLETLGLFGVVFALPFVQASRLLWKPFVLHDRVRTWRRVKGDAAAGFATSRLNVHQIQFVDGTTEKVYEKWALAAGVKADKEGIEEGAQLLWVTPRKRKRVIVYFHGGGFVLSTPPFAISFWKKVADILQEKGEDVSLALLEYTLIPTAQFPTPLKQSVACINHLLDSGYAAEDICLVGDSAGGNLILQIFAHALHPVPGVPSLNFPSGSKIGRAIVISPWVTLDGKSESFTTNDSTDIFRRAFYDSLGSMVLPKADDPLRMYVEPSRAPKDWYAGVDGLVSKVLITVGDAECLRDDIYEFSDVFCGVHSGAEVINIPGGTHNEPYGAFAAGEPTPGEWPNNIANWLA</sequence>
<dbReference type="GO" id="GO:0016787">
    <property type="term" value="F:hydrolase activity"/>
    <property type="evidence" value="ECO:0007669"/>
    <property type="project" value="UniProtKB-KW"/>
</dbReference>
<accession>A0A8H5EWM0</accession>
<keyword evidence="1" id="KW-0378">Hydrolase</keyword>
<dbReference type="EMBL" id="JAACJJ010000043">
    <property type="protein sequence ID" value="KAF5315310.1"/>
    <property type="molecule type" value="Genomic_DNA"/>
</dbReference>
<feature type="domain" description="Alpha/beta hydrolase fold-3" evidence="3">
    <location>
        <begin position="114"/>
        <end position="335"/>
    </location>
</feature>
<protein>
    <recommendedName>
        <fullName evidence="3">Alpha/beta hydrolase fold-3 domain-containing protein</fullName>
    </recommendedName>
</protein>
<dbReference type="OrthoDB" id="2152029at2759"/>
<evidence type="ECO:0000256" key="1">
    <source>
        <dbReference type="ARBA" id="ARBA00022801"/>
    </source>
</evidence>
<dbReference type="InterPro" id="IPR029058">
    <property type="entry name" value="AB_hydrolase_fold"/>
</dbReference>
<dbReference type="Gene3D" id="3.40.50.1820">
    <property type="entry name" value="alpha/beta hydrolase"/>
    <property type="match status" value="1"/>
</dbReference>
<comment type="caution">
    <text evidence="4">The sequence shown here is derived from an EMBL/GenBank/DDBJ whole genome shotgun (WGS) entry which is preliminary data.</text>
</comment>
<keyword evidence="2" id="KW-0472">Membrane</keyword>
<keyword evidence="2" id="KW-0812">Transmembrane</keyword>
<evidence type="ECO:0000313" key="4">
    <source>
        <dbReference type="EMBL" id="KAF5315310.1"/>
    </source>
</evidence>
<dbReference type="Proteomes" id="UP000567179">
    <property type="component" value="Unassembled WGS sequence"/>
</dbReference>
<evidence type="ECO:0000313" key="5">
    <source>
        <dbReference type="Proteomes" id="UP000567179"/>
    </source>
</evidence>
<proteinExistence type="predicted"/>
<keyword evidence="5" id="KW-1185">Reference proteome</keyword>
<dbReference type="InterPro" id="IPR050300">
    <property type="entry name" value="GDXG_lipolytic_enzyme"/>
</dbReference>
<dbReference type="Pfam" id="PF07859">
    <property type="entry name" value="Abhydrolase_3"/>
    <property type="match status" value="1"/>
</dbReference>
<dbReference type="PANTHER" id="PTHR48081:SF31">
    <property type="entry name" value="STERYL ACETYL HYDROLASE MUG81-RELATED"/>
    <property type="match status" value="1"/>
</dbReference>
<dbReference type="InterPro" id="IPR013094">
    <property type="entry name" value="AB_hydrolase_3"/>
</dbReference>
<organism evidence="4 5">
    <name type="scientific">Psilocybe cf. subviscida</name>
    <dbReference type="NCBI Taxonomy" id="2480587"/>
    <lineage>
        <taxon>Eukaryota</taxon>
        <taxon>Fungi</taxon>
        <taxon>Dikarya</taxon>
        <taxon>Basidiomycota</taxon>
        <taxon>Agaricomycotina</taxon>
        <taxon>Agaricomycetes</taxon>
        <taxon>Agaricomycetidae</taxon>
        <taxon>Agaricales</taxon>
        <taxon>Agaricineae</taxon>
        <taxon>Strophariaceae</taxon>
        <taxon>Psilocybe</taxon>
    </lineage>
</organism>
<dbReference type="PANTHER" id="PTHR48081">
    <property type="entry name" value="AB HYDROLASE SUPERFAMILY PROTEIN C4A8.06C"/>
    <property type="match status" value="1"/>
</dbReference>
<evidence type="ECO:0000259" key="3">
    <source>
        <dbReference type="Pfam" id="PF07859"/>
    </source>
</evidence>